<dbReference type="RefSeq" id="WP_115968926.1">
    <property type="nucleotide sequence ID" value="NZ_QNVT01000002.1"/>
</dbReference>
<dbReference type="Proteomes" id="UP000256686">
    <property type="component" value="Unassembled WGS sequence"/>
</dbReference>
<feature type="domain" description="Cyclophilin-like" evidence="2">
    <location>
        <begin position="42"/>
        <end position="150"/>
    </location>
</feature>
<feature type="signal peptide" evidence="1">
    <location>
        <begin position="1"/>
        <end position="23"/>
    </location>
</feature>
<name>A0A3D9CEC4_9FLAO</name>
<evidence type="ECO:0000313" key="3">
    <source>
        <dbReference type="EMBL" id="REC63851.1"/>
    </source>
</evidence>
<feature type="chain" id="PRO_5017779557" description="Cyclophilin-like domain-containing protein" evidence="1">
    <location>
        <begin position="24"/>
        <end position="152"/>
    </location>
</feature>
<evidence type="ECO:0000259" key="2">
    <source>
        <dbReference type="Pfam" id="PF18050"/>
    </source>
</evidence>
<keyword evidence="1" id="KW-0732">Signal</keyword>
<keyword evidence="4" id="KW-1185">Reference proteome</keyword>
<comment type="caution">
    <text evidence="3">The sequence shown here is derived from an EMBL/GenBank/DDBJ whole genome shotgun (WGS) entry which is preliminary data.</text>
</comment>
<dbReference type="SUPFAM" id="SSF50891">
    <property type="entry name" value="Cyclophilin-like"/>
    <property type="match status" value="1"/>
</dbReference>
<dbReference type="Pfam" id="PF18050">
    <property type="entry name" value="Cyclophil_like2"/>
    <property type="match status" value="1"/>
</dbReference>
<evidence type="ECO:0000313" key="4">
    <source>
        <dbReference type="Proteomes" id="UP000256686"/>
    </source>
</evidence>
<dbReference type="InterPro" id="IPR029000">
    <property type="entry name" value="Cyclophilin-like_dom_sf"/>
</dbReference>
<dbReference type="AlphaFoldDB" id="A0A3D9CEC4"/>
<dbReference type="InterPro" id="IPR041183">
    <property type="entry name" value="Cyclophilin-like"/>
</dbReference>
<evidence type="ECO:0000256" key="1">
    <source>
        <dbReference type="SAM" id="SignalP"/>
    </source>
</evidence>
<reference evidence="4" key="1">
    <citation type="submission" date="2018-06" db="EMBL/GenBank/DDBJ databases">
        <authorList>
            <person name="Lum Nde A."/>
            <person name="Hugo C."/>
        </authorList>
    </citation>
    <scope>NUCLEOTIDE SEQUENCE [LARGE SCALE GENOMIC DNA]</scope>
    <source>
        <strain evidence="4">1_F178</strain>
    </source>
</reference>
<sequence length="152" mass="16795">MRPLFLMISVCISMVLYSVSSSLQNVNNPENTSPVTNDTIKIKVGSQVFTATLLDHYPAKAFKEMLPLTIAMTELNGNEKYSDLPKNLPTNMERPKTIKNGDLMLYGSQTLVLFYKAIPTSYSYTRLGTINNTTGLTTALGSENISVTFEAE</sequence>
<protein>
    <recommendedName>
        <fullName evidence="2">Cyclophilin-like domain-containing protein</fullName>
    </recommendedName>
</protein>
<dbReference type="EMBL" id="QNVT01000002">
    <property type="protein sequence ID" value="REC63851.1"/>
    <property type="molecule type" value="Genomic_DNA"/>
</dbReference>
<gene>
    <name evidence="3" type="ORF">DRF65_03865</name>
</gene>
<dbReference type="Gene3D" id="2.40.100.20">
    <property type="match status" value="1"/>
</dbReference>
<organism evidence="3 4">
    <name type="scientific">Chryseobacterium pennae</name>
    <dbReference type="NCBI Taxonomy" id="2258962"/>
    <lineage>
        <taxon>Bacteria</taxon>
        <taxon>Pseudomonadati</taxon>
        <taxon>Bacteroidota</taxon>
        <taxon>Flavobacteriia</taxon>
        <taxon>Flavobacteriales</taxon>
        <taxon>Weeksellaceae</taxon>
        <taxon>Chryseobacterium group</taxon>
        <taxon>Chryseobacterium</taxon>
    </lineage>
</organism>
<accession>A0A3D9CEC4</accession>
<proteinExistence type="predicted"/>